<dbReference type="EMBL" id="ALJD01000013">
    <property type="protein sequence ID" value="EJN57520.1"/>
    <property type="molecule type" value="Genomic_DNA"/>
</dbReference>
<proteinExistence type="predicted"/>
<evidence type="ECO:0000313" key="1">
    <source>
        <dbReference type="EMBL" id="EJN57520.1"/>
    </source>
</evidence>
<accession>J2ZA37</accession>
<evidence type="ECO:0000313" key="2">
    <source>
        <dbReference type="Proteomes" id="UP000007813"/>
    </source>
</evidence>
<gene>
    <name evidence="1" type="ORF">HSB1_42080</name>
</gene>
<sequence length="37" mass="3872">MLGNSPLIALTEHGYFAAAPCSNYTACSSDNPLFVPV</sequence>
<organism evidence="1 2">
    <name type="scientific">Halogranum salarium B-1</name>
    <dbReference type="NCBI Taxonomy" id="1210908"/>
    <lineage>
        <taxon>Archaea</taxon>
        <taxon>Methanobacteriati</taxon>
        <taxon>Methanobacteriota</taxon>
        <taxon>Stenosarchaea group</taxon>
        <taxon>Halobacteria</taxon>
        <taxon>Halobacteriales</taxon>
        <taxon>Haloferacaceae</taxon>
    </lineage>
</organism>
<name>J2ZA37_9EURY</name>
<dbReference type="Proteomes" id="UP000007813">
    <property type="component" value="Unassembled WGS sequence"/>
</dbReference>
<dbReference type="AlphaFoldDB" id="J2ZA37"/>
<comment type="caution">
    <text evidence="1">The sequence shown here is derived from an EMBL/GenBank/DDBJ whole genome shotgun (WGS) entry which is preliminary data.</text>
</comment>
<protein>
    <submittedName>
        <fullName evidence="1">Uncharacterized protein</fullName>
    </submittedName>
</protein>
<reference evidence="1 2" key="1">
    <citation type="journal article" date="2012" name="J. Bacteriol.">
        <title>Draft Genome Sequence of the Extremely Halophilic Archaeon Halogranum salarium B-1T.</title>
        <authorList>
            <person name="Kim K.K."/>
            <person name="Lee K.C."/>
            <person name="Lee J.S."/>
        </authorList>
    </citation>
    <scope>NUCLEOTIDE SEQUENCE [LARGE SCALE GENOMIC DNA]</scope>
    <source>
        <strain evidence="1 2">B-1</strain>
    </source>
</reference>